<dbReference type="SUPFAM" id="SSF51735">
    <property type="entry name" value="NAD(P)-binding Rossmann-fold domains"/>
    <property type="match status" value="1"/>
</dbReference>
<protein>
    <recommendedName>
        <fullName evidence="2">NAD-dependent epimerase/dehydratase domain-containing protein</fullName>
    </recommendedName>
</protein>
<accession>A0A9W8A0R9</accession>
<dbReference type="InterPro" id="IPR001509">
    <property type="entry name" value="Epimerase_deHydtase"/>
</dbReference>
<dbReference type="EMBL" id="JANBPU010000093">
    <property type="protein sequence ID" value="KAJ1916738.1"/>
    <property type="molecule type" value="Genomic_DNA"/>
</dbReference>
<proteinExistence type="predicted"/>
<evidence type="ECO:0000313" key="4">
    <source>
        <dbReference type="Proteomes" id="UP001150538"/>
    </source>
</evidence>
<dbReference type="PANTHER" id="PTHR43245:SF11">
    <property type="entry name" value="LD23561P"/>
    <property type="match status" value="1"/>
</dbReference>
<feature type="chain" id="PRO_5040962619" description="NAD-dependent epimerase/dehydratase domain-containing protein" evidence="1">
    <location>
        <begin position="20"/>
        <end position="413"/>
    </location>
</feature>
<reference evidence="3" key="1">
    <citation type="submission" date="2022-07" db="EMBL/GenBank/DDBJ databases">
        <title>Phylogenomic reconstructions and comparative analyses of Kickxellomycotina fungi.</title>
        <authorList>
            <person name="Reynolds N.K."/>
            <person name="Stajich J.E."/>
            <person name="Barry K."/>
            <person name="Grigoriev I.V."/>
            <person name="Crous P."/>
            <person name="Smith M.E."/>
        </authorList>
    </citation>
    <scope>NUCLEOTIDE SEQUENCE</scope>
    <source>
        <strain evidence="3">NBRC 100468</strain>
    </source>
</reference>
<evidence type="ECO:0000313" key="3">
    <source>
        <dbReference type="EMBL" id="KAJ1916738.1"/>
    </source>
</evidence>
<evidence type="ECO:0000256" key="1">
    <source>
        <dbReference type="SAM" id="SignalP"/>
    </source>
</evidence>
<keyword evidence="1" id="KW-0732">Signal</keyword>
<comment type="caution">
    <text evidence="3">The sequence shown here is derived from an EMBL/GenBank/DDBJ whole genome shotgun (WGS) entry which is preliminary data.</text>
</comment>
<dbReference type="Gene3D" id="3.40.50.720">
    <property type="entry name" value="NAD(P)-binding Rossmann-like Domain"/>
    <property type="match status" value="1"/>
</dbReference>
<name>A0A9W8A0R9_9FUNG</name>
<dbReference type="OrthoDB" id="16464at2759"/>
<dbReference type="InterPro" id="IPR050177">
    <property type="entry name" value="Lipid_A_modif_metabolic_enz"/>
</dbReference>
<dbReference type="InterPro" id="IPR036291">
    <property type="entry name" value="NAD(P)-bd_dom_sf"/>
</dbReference>
<dbReference type="AlphaFoldDB" id="A0A9W8A0R9"/>
<keyword evidence="4" id="KW-1185">Reference proteome</keyword>
<evidence type="ECO:0000259" key="2">
    <source>
        <dbReference type="Pfam" id="PF01370"/>
    </source>
</evidence>
<dbReference type="PANTHER" id="PTHR43245">
    <property type="entry name" value="BIFUNCTIONAL POLYMYXIN RESISTANCE PROTEIN ARNA"/>
    <property type="match status" value="1"/>
</dbReference>
<dbReference type="Pfam" id="PF01370">
    <property type="entry name" value="Epimerase"/>
    <property type="match status" value="1"/>
</dbReference>
<feature type="signal peptide" evidence="1">
    <location>
        <begin position="1"/>
        <end position="19"/>
    </location>
</feature>
<organism evidence="3 4">
    <name type="scientific">Mycoemilia scoparia</name>
    <dbReference type="NCBI Taxonomy" id="417184"/>
    <lineage>
        <taxon>Eukaryota</taxon>
        <taxon>Fungi</taxon>
        <taxon>Fungi incertae sedis</taxon>
        <taxon>Zoopagomycota</taxon>
        <taxon>Kickxellomycotina</taxon>
        <taxon>Kickxellomycetes</taxon>
        <taxon>Kickxellales</taxon>
        <taxon>Kickxellaceae</taxon>
        <taxon>Mycoemilia</taxon>
    </lineage>
</organism>
<gene>
    <name evidence="3" type="ORF">H4219_003608</name>
</gene>
<dbReference type="Proteomes" id="UP001150538">
    <property type="component" value="Unassembled WGS sequence"/>
</dbReference>
<feature type="domain" description="NAD-dependent epimerase/dehydratase" evidence="2">
    <location>
        <begin position="4"/>
        <end position="259"/>
    </location>
</feature>
<sequence>MTNVLVIGGLSCIASALVAHLCQLRNDKVDALDSGLSKSLAPLSITVIEKTPLDIASLPASYIEKLKTVKYIVGNWNRPELLEEVMKRQDGQAWDYVFNCATECRFGQNDHAYKRDILDLAVNIANIAGKNNVGVLIHLSTARVYNTSNTKRKSAISNAESSPCFDATEAPNSYIKYYVLAEERLSEISEANPSLSIVVIRPALPYGPVDRYYVAPLLMMGQVCHSKKENMKVLWERGLPVNTVHVEDIARAMVATAKWQRDQVGITEPISKATLVKFNVADLGNTTNEKIAEAVSKAFGIKKSFHDAIINAVAKRMHTQDLTDEVNESFLGPWMELLANSNIPDSPLTPYLDQEHPYCALGAHPFGVDGSLITKTPGLEFAYKHPNLEYQVLKALVNEMITLRLWPDTQSKG</sequence>